<evidence type="ECO:0000256" key="1">
    <source>
        <dbReference type="ARBA" id="ARBA00001913"/>
    </source>
</evidence>
<feature type="domain" description="Peptidase S53" evidence="11">
    <location>
        <begin position="206"/>
        <end position="445"/>
    </location>
</feature>
<dbReference type="SUPFAM" id="SSF54897">
    <property type="entry name" value="Protease propeptides/inhibitors"/>
    <property type="match status" value="1"/>
</dbReference>
<dbReference type="STRING" id="1168221.R7Z381"/>
<dbReference type="InterPro" id="IPR030400">
    <property type="entry name" value="Sedolisin_dom"/>
</dbReference>
<evidence type="ECO:0000256" key="2">
    <source>
        <dbReference type="ARBA" id="ARBA00004239"/>
    </source>
</evidence>
<feature type="signal peptide" evidence="10">
    <location>
        <begin position="1"/>
        <end position="19"/>
    </location>
</feature>
<comment type="subcellular location">
    <subcellularLocation>
        <location evidence="2">Secreted</location>
        <location evidence="2">Extracellular space</location>
    </subcellularLocation>
</comment>
<evidence type="ECO:0000256" key="10">
    <source>
        <dbReference type="SAM" id="SignalP"/>
    </source>
</evidence>
<dbReference type="AlphaFoldDB" id="R7Z381"/>
<evidence type="ECO:0000259" key="11">
    <source>
        <dbReference type="PROSITE" id="PS51695"/>
    </source>
</evidence>
<feature type="chain" id="PRO_5004450343" description="Peptidase S53 domain-containing protein" evidence="10">
    <location>
        <begin position="20"/>
        <end position="445"/>
    </location>
</feature>
<dbReference type="PROSITE" id="PS51695">
    <property type="entry name" value="SEDOLISIN"/>
    <property type="match status" value="1"/>
</dbReference>
<keyword evidence="6" id="KW-0720">Serine protease</keyword>
<keyword evidence="5" id="KW-0378">Hydrolase</keyword>
<keyword evidence="3" id="KW-0645">Protease</keyword>
<dbReference type="GO" id="GO:0046872">
    <property type="term" value="F:metal ion binding"/>
    <property type="evidence" value="ECO:0007669"/>
    <property type="project" value="UniProtKB-KW"/>
</dbReference>
<accession>R7Z381</accession>
<keyword evidence="7" id="KW-0106">Calcium</keyword>
<proteinExistence type="predicted"/>
<dbReference type="Proteomes" id="UP000016924">
    <property type="component" value="Unassembled WGS sequence"/>
</dbReference>
<dbReference type="CDD" id="cd04056">
    <property type="entry name" value="Peptidases_S53"/>
    <property type="match status" value="1"/>
</dbReference>
<dbReference type="GO" id="GO:0004252">
    <property type="term" value="F:serine-type endopeptidase activity"/>
    <property type="evidence" value="ECO:0007669"/>
    <property type="project" value="InterPro"/>
</dbReference>
<evidence type="ECO:0000256" key="6">
    <source>
        <dbReference type="ARBA" id="ARBA00022825"/>
    </source>
</evidence>
<keyword evidence="8" id="KW-0865">Zymogen</keyword>
<dbReference type="SMART" id="SM00944">
    <property type="entry name" value="Pro-kuma_activ"/>
    <property type="match status" value="1"/>
</dbReference>
<name>R7Z381_CONA1</name>
<dbReference type="InterPro" id="IPR036852">
    <property type="entry name" value="Peptidase_S8/S53_dom_sf"/>
</dbReference>
<dbReference type="CDD" id="cd11377">
    <property type="entry name" value="Pro-peptidase_S53"/>
    <property type="match status" value="1"/>
</dbReference>
<dbReference type="InterPro" id="IPR050819">
    <property type="entry name" value="Tripeptidyl-peptidase_I"/>
</dbReference>
<evidence type="ECO:0000313" key="13">
    <source>
        <dbReference type="Proteomes" id="UP000016924"/>
    </source>
</evidence>
<dbReference type="OrthoDB" id="409122at2759"/>
<dbReference type="PANTHER" id="PTHR14218:SF35">
    <property type="entry name" value="PEPTIDASE S53 DOMAIN-CONTAINING PROTEIN"/>
    <property type="match status" value="1"/>
</dbReference>
<evidence type="ECO:0000256" key="8">
    <source>
        <dbReference type="ARBA" id="ARBA00023145"/>
    </source>
</evidence>
<gene>
    <name evidence="12" type="ORF">W97_07816</name>
</gene>
<dbReference type="HOGENOM" id="CLU_013783_3_3_1"/>
<evidence type="ECO:0000256" key="4">
    <source>
        <dbReference type="ARBA" id="ARBA00022723"/>
    </source>
</evidence>
<dbReference type="GO" id="GO:0005576">
    <property type="term" value="C:extracellular region"/>
    <property type="evidence" value="ECO:0007669"/>
    <property type="project" value="UniProtKB-SubCell"/>
</dbReference>
<evidence type="ECO:0000256" key="7">
    <source>
        <dbReference type="ARBA" id="ARBA00022837"/>
    </source>
</evidence>
<dbReference type="GO" id="GO:0006508">
    <property type="term" value="P:proteolysis"/>
    <property type="evidence" value="ECO:0007669"/>
    <property type="project" value="UniProtKB-KW"/>
</dbReference>
<organism evidence="12 13">
    <name type="scientific">Coniosporium apollinis (strain CBS 100218)</name>
    <name type="common">Rock-inhabiting black yeast</name>
    <dbReference type="NCBI Taxonomy" id="1168221"/>
    <lineage>
        <taxon>Eukaryota</taxon>
        <taxon>Fungi</taxon>
        <taxon>Dikarya</taxon>
        <taxon>Ascomycota</taxon>
        <taxon>Pezizomycotina</taxon>
        <taxon>Dothideomycetes</taxon>
        <taxon>Dothideomycetes incertae sedis</taxon>
        <taxon>Coniosporium</taxon>
    </lineage>
</organism>
<dbReference type="GO" id="GO:0008240">
    <property type="term" value="F:tripeptidyl-peptidase activity"/>
    <property type="evidence" value="ECO:0007669"/>
    <property type="project" value="TreeGrafter"/>
</dbReference>
<evidence type="ECO:0000256" key="9">
    <source>
        <dbReference type="PROSITE-ProRule" id="PRU01032"/>
    </source>
</evidence>
<dbReference type="Pfam" id="PF09286">
    <property type="entry name" value="Pro-kuma_activ"/>
    <property type="match status" value="1"/>
</dbReference>
<dbReference type="Gene3D" id="3.40.50.200">
    <property type="entry name" value="Peptidase S8/S53 domain"/>
    <property type="match status" value="1"/>
</dbReference>
<sequence>MRTTALLAACLSFASIINGISIAMVENIGTVPNGWRMVGVPDPSQRLRFSIAVKQQNRALFEQTLYDVSTPSHPDYGRHLKRDELKDLVRPTVEATLSIIEWLEESGVRSGSIQDDGDWITFVATVEQAEKMMSTKFNYYQSHVRPNVRILRTMHYFVQDGLDQYIDMIQPTTRFPRIHPLRSPILGMQEVGASRANPNITACSGKITPSCLRELYNIKGFRVNSAKGGFIGVSGFLDQYARYADLDVFLDEYAPWVQNGTFTHTFLNGSVMEQNSTNSSIEANLDIQYTASLSYPLRNHFYSTPGRGELVPDLDQPTQSDNLNEPYLEFFTYLLSLPDGQLPQTLTTSYGENEQSVPEPYARRVCDMAGQLGLRGVSVIFASGDSGVGSACRTNDGTNATRFMPVFPASCPYVTSVGGTYGVEPERAIAFSSGGFSDLFPRPAY</sequence>
<dbReference type="GeneID" id="19905127"/>
<dbReference type="EMBL" id="JH767598">
    <property type="protein sequence ID" value="EON68558.1"/>
    <property type="molecule type" value="Genomic_DNA"/>
</dbReference>
<evidence type="ECO:0000313" key="12">
    <source>
        <dbReference type="EMBL" id="EON68558.1"/>
    </source>
</evidence>
<keyword evidence="10" id="KW-0732">Signal</keyword>
<comment type="cofactor">
    <cofactor evidence="1">
        <name>Ca(2+)</name>
        <dbReference type="ChEBI" id="CHEBI:29108"/>
    </cofactor>
</comment>
<dbReference type="eggNOG" id="ENOG502QR6D">
    <property type="taxonomic scope" value="Eukaryota"/>
</dbReference>
<dbReference type="PANTHER" id="PTHR14218">
    <property type="entry name" value="PROTEASE S8 TRIPEPTIDYL PEPTIDASE I CLN2"/>
    <property type="match status" value="1"/>
</dbReference>
<dbReference type="RefSeq" id="XP_007783875.1">
    <property type="nucleotide sequence ID" value="XM_007785685.1"/>
</dbReference>
<keyword evidence="4" id="KW-0479">Metal-binding</keyword>
<evidence type="ECO:0000256" key="3">
    <source>
        <dbReference type="ARBA" id="ARBA00022670"/>
    </source>
</evidence>
<reference evidence="13" key="1">
    <citation type="submission" date="2012-06" db="EMBL/GenBank/DDBJ databases">
        <title>The genome sequence of Coniosporium apollinis CBS 100218.</title>
        <authorList>
            <consortium name="The Broad Institute Genome Sequencing Platform"/>
            <person name="Cuomo C."/>
            <person name="Gorbushina A."/>
            <person name="Noack S."/>
            <person name="Walker B."/>
            <person name="Young S.K."/>
            <person name="Zeng Q."/>
            <person name="Gargeya S."/>
            <person name="Fitzgerald M."/>
            <person name="Haas B."/>
            <person name="Abouelleil A."/>
            <person name="Alvarado L."/>
            <person name="Arachchi H.M."/>
            <person name="Berlin A.M."/>
            <person name="Chapman S.B."/>
            <person name="Goldberg J."/>
            <person name="Griggs A."/>
            <person name="Gujja S."/>
            <person name="Hansen M."/>
            <person name="Howarth C."/>
            <person name="Imamovic A."/>
            <person name="Larimer J."/>
            <person name="McCowan C."/>
            <person name="Montmayeur A."/>
            <person name="Murphy C."/>
            <person name="Neiman D."/>
            <person name="Pearson M."/>
            <person name="Priest M."/>
            <person name="Roberts A."/>
            <person name="Saif S."/>
            <person name="Shea T."/>
            <person name="Sisk P."/>
            <person name="Sykes S."/>
            <person name="Wortman J."/>
            <person name="Nusbaum C."/>
            <person name="Birren B."/>
        </authorList>
    </citation>
    <scope>NUCLEOTIDE SEQUENCE [LARGE SCALE GENOMIC DNA]</scope>
    <source>
        <strain evidence="13">CBS 100218</strain>
    </source>
</reference>
<dbReference type="SUPFAM" id="SSF52743">
    <property type="entry name" value="Subtilisin-like"/>
    <property type="match status" value="1"/>
</dbReference>
<evidence type="ECO:0000256" key="5">
    <source>
        <dbReference type="ARBA" id="ARBA00022801"/>
    </source>
</evidence>
<protein>
    <recommendedName>
        <fullName evidence="11">Peptidase S53 domain-containing protein</fullName>
    </recommendedName>
</protein>
<comment type="caution">
    <text evidence="9">Lacks conserved residue(s) required for the propagation of feature annotation.</text>
</comment>
<keyword evidence="13" id="KW-1185">Reference proteome</keyword>
<dbReference type="OMA" id="KATCDLF"/>
<dbReference type="InterPro" id="IPR015366">
    <property type="entry name" value="S53_propep"/>
</dbReference>